<evidence type="ECO:0000313" key="3">
    <source>
        <dbReference type="Proteomes" id="UP000224076"/>
    </source>
</evidence>
<protein>
    <submittedName>
        <fullName evidence="2">D-alanyl-lipoteichoic acid biosynthesis protein DltB</fullName>
    </submittedName>
</protein>
<proteinExistence type="predicted"/>
<feature type="non-terminal residue" evidence="2">
    <location>
        <position position="90"/>
    </location>
</feature>
<feature type="transmembrane region" description="Helical" evidence="1">
    <location>
        <begin position="58"/>
        <end position="84"/>
    </location>
</feature>
<accession>A0A2B3THN8</accession>
<sequence length="90" mass="10611">QKDIQKPPSAEEYQNLLYTGLNRIFQGFLYKFIIAYLIKQYCMDPAFAQHDTIFSNMIYMYSYSLYLFFDFAGYSSFVIGVSYMMGIKTP</sequence>
<keyword evidence="1" id="KW-0812">Transmembrane</keyword>
<gene>
    <name evidence="2" type="ORF">COK86_30465</name>
</gene>
<organism evidence="2 3">
    <name type="scientific">Bacillus cereus</name>
    <dbReference type="NCBI Taxonomy" id="1396"/>
    <lineage>
        <taxon>Bacteria</taxon>
        <taxon>Bacillati</taxon>
        <taxon>Bacillota</taxon>
        <taxon>Bacilli</taxon>
        <taxon>Bacillales</taxon>
        <taxon>Bacillaceae</taxon>
        <taxon>Bacillus</taxon>
        <taxon>Bacillus cereus group</taxon>
    </lineage>
</organism>
<evidence type="ECO:0000256" key="1">
    <source>
        <dbReference type="SAM" id="Phobius"/>
    </source>
</evidence>
<name>A0A2B3THN8_BACCE</name>
<evidence type="ECO:0000313" key="2">
    <source>
        <dbReference type="EMBL" id="PFU36308.1"/>
    </source>
</evidence>
<keyword evidence="1" id="KW-0472">Membrane</keyword>
<reference evidence="2 3" key="1">
    <citation type="submission" date="2017-09" db="EMBL/GenBank/DDBJ databases">
        <title>Large-scale bioinformatics analysis of Bacillus genomes uncovers conserved roles of natural products in bacterial physiology.</title>
        <authorList>
            <consortium name="Agbiome Team Llc"/>
            <person name="Bleich R.M."/>
            <person name="Grubbs K.J."/>
            <person name="Santa Maria K.C."/>
            <person name="Allen S.E."/>
            <person name="Farag S."/>
            <person name="Shank E.A."/>
            <person name="Bowers A."/>
        </authorList>
    </citation>
    <scope>NUCLEOTIDE SEQUENCE [LARGE SCALE GENOMIC DNA]</scope>
    <source>
        <strain evidence="2 3">AFS061806</strain>
    </source>
</reference>
<keyword evidence="1" id="KW-1133">Transmembrane helix</keyword>
<dbReference type="AlphaFoldDB" id="A0A2B3THN8"/>
<feature type="non-terminal residue" evidence="2">
    <location>
        <position position="1"/>
    </location>
</feature>
<comment type="caution">
    <text evidence="2">The sequence shown here is derived from an EMBL/GenBank/DDBJ whole genome shotgun (WGS) entry which is preliminary data.</text>
</comment>
<dbReference type="EMBL" id="NVDG01000163">
    <property type="protein sequence ID" value="PFU36308.1"/>
    <property type="molecule type" value="Genomic_DNA"/>
</dbReference>
<dbReference type="Proteomes" id="UP000224076">
    <property type="component" value="Unassembled WGS sequence"/>
</dbReference>